<feature type="region of interest" description="Disordered" evidence="1">
    <location>
        <begin position="76"/>
        <end position="110"/>
    </location>
</feature>
<keyword evidence="3" id="KW-1185">Reference proteome</keyword>
<accession>A0A9X4RML0</accession>
<protein>
    <submittedName>
        <fullName evidence="2">Uncharacterized protein</fullName>
    </submittedName>
</protein>
<evidence type="ECO:0000313" key="3">
    <source>
        <dbReference type="Proteomes" id="UP001154240"/>
    </source>
</evidence>
<sequence length="196" mass="21930">MSVQHCNQNTLENIAADLLALANDLAQGKLRVGNRLVAIGNPLFLKTKQKITGDTAYCTLSFQVPLLASDKETRVTVDQQHAPPKNAAGSDSKEFRLKGRPPEGKKTKKELSRLWKTVTHNLEQGQPPTPAEEKALVAAFESYTVFSEPAWHEEWLRCFAQLRECLACARKGEIPNALEYAEEVNRLTKVCHKLHK</sequence>
<name>A0A9X4RML0_9BACT</name>
<reference evidence="2" key="1">
    <citation type="journal article" date="2022" name="bioRxiv">
        <title>Thiovibrio frasassiensisgen. nov., sp. nov., an autotrophic, elemental sulfur disproportionating bacterium isolated from sulfidic karst sediment, and proposal of Thiovibrionaceae fam. nov.</title>
        <authorList>
            <person name="Aronson H."/>
            <person name="Thomas C."/>
            <person name="Bhattacharyya M."/>
            <person name="Eckstein S."/>
            <person name="Jensen S."/>
            <person name="Barco R."/>
            <person name="Macalady J."/>
            <person name="Amend J."/>
        </authorList>
    </citation>
    <scope>NUCLEOTIDE SEQUENCE</scope>
    <source>
        <strain evidence="2">RS19-109</strain>
    </source>
</reference>
<dbReference type="Proteomes" id="UP001154240">
    <property type="component" value="Unassembled WGS sequence"/>
</dbReference>
<evidence type="ECO:0000256" key="1">
    <source>
        <dbReference type="SAM" id="MobiDB-lite"/>
    </source>
</evidence>
<gene>
    <name evidence="2" type="ORF">OLX77_09970</name>
</gene>
<dbReference type="AlphaFoldDB" id="A0A9X4RML0"/>
<reference evidence="2" key="2">
    <citation type="submission" date="2022-10" db="EMBL/GenBank/DDBJ databases">
        <authorList>
            <person name="Aronson H.S."/>
        </authorList>
    </citation>
    <scope>NUCLEOTIDE SEQUENCE</scope>
    <source>
        <strain evidence="2">RS19-109</strain>
    </source>
</reference>
<proteinExistence type="predicted"/>
<evidence type="ECO:0000313" key="2">
    <source>
        <dbReference type="EMBL" id="MDG4476480.1"/>
    </source>
</evidence>
<dbReference type="RefSeq" id="WP_307633447.1">
    <property type="nucleotide sequence ID" value="NZ_JAPHEH010000001.1"/>
</dbReference>
<feature type="compositionally biased region" description="Basic and acidic residues" evidence="1">
    <location>
        <begin position="91"/>
        <end position="110"/>
    </location>
</feature>
<comment type="caution">
    <text evidence="2">The sequence shown here is derived from an EMBL/GenBank/DDBJ whole genome shotgun (WGS) entry which is preliminary data.</text>
</comment>
<dbReference type="EMBL" id="JAPHEH010000001">
    <property type="protein sequence ID" value="MDG4476480.1"/>
    <property type="molecule type" value="Genomic_DNA"/>
</dbReference>
<organism evidence="2 3">
    <name type="scientific">Thiovibrio frasassiensis</name>
    <dbReference type="NCBI Taxonomy" id="2984131"/>
    <lineage>
        <taxon>Bacteria</taxon>
        <taxon>Pseudomonadati</taxon>
        <taxon>Thermodesulfobacteriota</taxon>
        <taxon>Desulfobulbia</taxon>
        <taxon>Desulfobulbales</taxon>
        <taxon>Thiovibrionaceae</taxon>
        <taxon>Thiovibrio</taxon>
    </lineage>
</organism>